<keyword evidence="2" id="KW-1185">Reference proteome</keyword>
<dbReference type="EMBL" id="AP018227">
    <property type="protein sequence ID" value="BAY87589.1"/>
    <property type="molecule type" value="Genomic_DNA"/>
</dbReference>
<dbReference type="OrthoDB" id="9828611at2"/>
<dbReference type="PROSITE" id="PS51257">
    <property type="entry name" value="PROKAR_LIPOPROTEIN"/>
    <property type="match status" value="1"/>
</dbReference>
<evidence type="ECO:0000313" key="1">
    <source>
        <dbReference type="EMBL" id="BAY87589.1"/>
    </source>
</evidence>
<dbReference type="AlphaFoldDB" id="A0A1Z4M275"/>
<proteinExistence type="predicted"/>
<gene>
    <name evidence="1" type="ORF">NIES267_71130</name>
</gene>
<accession>A0A1Z4M275</accession>
<evidence type="ECO:0000313" key="2">
    <source>
        <dbReference type="Proteomes" id="UP000218418"/>
    </source>
</evidence>
<dbReference type="Proteomes" id="UP000218418">
    <property type="component" value="Chromosome"/>
</dbReference>
<protein>
    <submittedName>
        <fullName evidence="1">Uncharacterized protein</fullName>
    </submittedName>
</protein>
<sequence length="190" mass="21048">MKVLSKVLLITLLATIFGLSGCNKSKVSEVKPSAIPLSVIKPSAVDKSVTVIFPQKANIKLVRGESKIGWVNINLQAKQVEVSLNNDSEIIDFNRIQKVNFDLNRATFNSSDIVIEGEESSNYVRDYLKNIPVTNFNLQQETGEVRVKLNNSVSNQISVVRDGIYIVEEIVFDESSQKMTLKVLCCTAIG</sequence>
<organism evidence="1 2">
    <name type="scientific">Calothrix parasitica NIES-267</name>
    <dbReference type="NCBI Taxonomy" id="1973488"/>
    <lineage>
        <taxon>Bacteria</taxon>
        <taxon>Bacillati</taxon>
        <taxon>Cyanobacteriota</taxon>
        <taxon>Cyanophyceae</taxon>
        <taxon>Nostocales</taxon>
        <taxon>Calotrichaceae</taxon>
        <taxon>Calothrix</taxon>
    </lineage>
</organism>
<name>A0A1Z4M275_9CYAN</name>
<reference evidence="1 2" key="1">
    <citation type="submission" date="2017-06" db="EMBL/GenBank/DDBJ databases">
        <title>Genome sequencing of cyanobaciteial culture collection at National Institute for Environmental Studies (NIES).</title>
        <authorList>
            <person name="Hirose Y."/>
            <person name="Shimura Y."/>
            <person name="Fujisawa T."/>
            <person name="Nakamura Y."/>
            <person name="Kawachi M."/>
        </authorList>
    </citation>
    <scope>NUCLEOTIDE SEQUENCE [LARGE SCALE GENOMIC DNA]</scope>
    <source>
        <strain evidence="1 2">NIES-267</strain>
    </source>
</reference>